<accession>C8XGE4</accession>
<dbReference type="PANTHER" id="PTHR43101">
    <property type="entry name" value="BETA-FRUCTOSIDASE"/>
    <property type="match status" value="1"/>
</dbReference>
<evidence type="ECO:0000256" key="2">
    <source>
        <dbReference type="ARBA" id="ARBA00012758"/>
    </source>
</evidence>
<dbReference type="AlphaFoldDB" id="C8XGE4"/>
<keyword evidence="3 6" id="KW-0378">Hydrolase</keyword>
<evidence type="ECO:0000259" key="5">
    <source>
        <dbReference type="Pfam" id="PF00251"/>
    </source>
</evidence>
<dbReference type="SMART" id="SM00640">
    <property type="entry name" value="Glyco_32"/>
    <property type="match status" value="1"/>
</dbReference>
<dbReference type="HOGENOM" id="CLU_860019_0_0_11"/>
<evidence type="ECO:0000256" key="4">
    <source>
        <dbReference type="ARBA" id="ARBA00023295"/>
    </source>
</evidence>
<evidence type="ECO:0000256" key="1">
    <source>
        <dbReference type="ARBA" id="ARBA00009902"/>
    </source>
</evidence>
<dbReference type="InterPro" id="IPR023296">
    <property type="entry name" value="Glyco_hydro_beta-prop_sf"/>
</dbReference>
<dbReference type="GO" id="GO:0004564">
    <property type="term" value="F:beta-fructofuranosidase activity"/>
    <property type="evidence" value="ECO:0007669"/>
    <property type="project" value="UniProtKB-EC"/>
</dbReference>
<reference evidence="7" key="1">
    <citation type="submission" date="2009-09" db="EMBL/GenBank/DDBJ databases">
        <title>The complete genome of Nakamurella multipartita DSM 44233.</title>
        <authorList>
            <consortium name="US DOE Joint Genome Institute (JGI-PGF)"/>
            <person name="Lucas S."/>
            <person name="Copeland A."/>
            <person name="Lapidus A."/>
            <person name="Glavina del Rio T."/>
            <person name="Dalin E."/>
            <person name="Tice H."/>
            <person name="Bruce D."/>
            <person name="Goodwin L."/>
            <person name="Pitluck S."/>
            <person name="Kyrpides N."/>
            <person name="Mavromatis K."/>
            <person name="Ivanova N."/>
            <person name="Ovchinnikova G."/>
            <person name="Sims D."/>
            <person name="Meincke L."/>
            <person name="Brettin T."/>
            <person name="Detter J.C."/>
            <person name="Han C."/>
            <person name="Larimer F."/>
            <person name="Land M."/>
            <person name="Hauser L."/>
            <person name="Markowitz V."/>
            <person name="Cheng J.-F."/>
            <person name="Hugenholtz P."/>
            <person name="Woyke T."/>
            <person name="Wu D."/>
            <person name="Klenk H.-P."/>
            <person name="Eisen J.A."/>
        </authorList>
    </citation>
    <scope>NUCLEOTIDE SEQUENCE [LARGE SCALE GENOMIC DNA]</scope>
    <source>
        <strain evidence="7">ATCC 700099 / DSM 44233 / CIP 104796 / JCM 9543 / NBRC 105858 / Y-104</strain>
    </source>
</reference>
<dbReference type="Proteomes" id="UP000002218">
    <property type="component" value="Chromosome"/>
</dbReference>
<evidence type="ECO:0000313" key="7">
    <source>
        <dbReference type="Proteomes" id="UP000002218"/>
    </source>
</evidence>
<dbReference type="InterPro" id="IPR013148">
    <property type="entry name" value="Glyco_hydro_32_N"/>
</dbReference>
<dbReference type="KEGG" id="nml:Namu_3850"/>
<dbReference type="OrthoDB" id="9759709at2"/>
<keyword evidence="4" id="KW-0326">Glycosidase</keyword>
<dbReference type="RefSeq" id="WP_015748973.1">
    <property type="nucleotide sequence ID" value="NC_013235.1"/>
</dbReference>
<keyword evidence="7" id="KW-1185">Reference proteome</keyword>
<dbReference type="PANTHER" id="PTHR43101:SF1">
    <property type="entry name" value="BETA-FRUCTOSIDASE"/>
    <property type="match status" value="1"/>
</dbReference>
<gene>
    <name evidence="6" type="ordered locus">Namu_3850</name>
</gene>
<proteinExistence type="inferred from homology"/>
<dbReference type="CDD" id="cd18609">
    <property type="entry name" value="GH32-like"/>
    <property type="match status" value="1"/>
</dbReference>
<feature type="domain" description="Glycosyl hydrolase family 32 N-terminal" evidence="5">
    <location>
        <begin position="18"/>
        <end position="222"/>
    </location>
</feature>
<dbReference type="InParanoid" id="C8XGE4"/>
<dbReference type="InterPro" id="IPR051214">
    <property type="entry name" value="GH32_Enzymes"/>
</dbReference>
<sequence length="319" mass="35459">MFRLPDSWLWDFWLARDEQTYHLFFLYASRALHEPDRRHLRAAVGHAVSTDLVHWERVADAIVRDDAPAFDHTATWTGSVVRGPDGSWSMFYTGTVRHEDGTLHQQVGRAVSTDLYHWLKDPRNPLVRADSRWYETLGGAAPWADEHWRDPWVFADPDGDGWHMLITGRANHGPLDERGVVAHARSADLADWQVGPPLSGPDGGFGQMEVFQVENVDGRWVLIFNCLDGEFSAARARAGGPGGIWVAGAASALGPYDIAGATLLSDDRYYVGKLVRDPDGHWVLLAFVNKDENGAFVGDLSDPMPVGWDADRLVLRPAG</sequence>
<reference evidence="6 7" key="2">
    <citation type="journal article" date="2010" name="Stand. Genomic Sci.">
        <title>Complete genome sequence of Nakamurella multipartita type strain (Y-104).</title>
        <authorList>
            <person name="Tice H."/>
            <person name="Mayilraj S."/>
            <person name="Sims D."/>
            <person name="Lapidus A."/>
            <person name="Nolan M."/>
            <person name="Lucas S."/>
            <person name="Glavina Del Rio T."/>
            <person name="Copeland A."/>
            <person name="Cheng J.F."/>
            <person name="Meincke L."/>
            <person name="Bruce D."/>
            <person name="Goodwin L."/>
            <person name="Pitluck S."/>
            <person name="Ivanova N."/>
            <person name="Mavromatis K."/>
            <person name="Ovchinnikova G."/>
            <person name="Pati A."/>
            <person name="Chen A."/>
            <person name="Palaniappan K."/>
            <person name="Land M."/>
            <person name="Hauser L."/>
            <person name="Chang Y.J."/>
            <person name="Jeffries C.D."/>
            <person name="Detter J.C."/>
            <person name="Brettin T."/>
            <person name="Rohde M."/>
            <person name="Goker M."/>
            <person name="Bristow J."/>
            <person name="Eisen J.A."/>
            <person name="Markowitz V."/>
            <person name="Hugenholtz P."/>
            <person name="Kyrpides N.C."/>
            <person name="Klenk H.P."/>
            <person name="Chen F."/>
        </authorList>
    </citation>
    <scope>NUCLEOTIDE SEQUENCE [LARGE SCALE GENOMIC DNA]</scope>
    <source>
        <strain evidence="7">ATCC 700099 / DSM 44233 / CIP 104796 / JCM 9543 / NBRC 105858 / Y-104</strain>
    </source>
</reference>
<evidence type="ECO:0000313" key="6">
    <source>
        <dbReference type="EMBL" id="ACV80146.1"/>
    </source>
</evidence>
<dbReference type="EC" id="3.2.1.26" evidence="2"/>
<dbReference type="CAZy" id="GH32">
    <property type="family name" value="Glycoside Hydrolase Family 32"/>
</dbReference>
<dbReference type="GO" id="GO:0005975">
    <property type="term" value="P:carbohydrate metabolic process"/>
    <property type="evidence" value="ECO:0007669"/>
    <property type="project" value="InterPro"/>
</dbReference>
<dbReference type="Pfam" id="PF00251">
    <property type="entry name" value="Glyco_hydro_32N"/>
    <property type="match status" value="1"/>
</dbReference>
<dbReference type="InterPro" id="IPR001362">
    <property type="entry name" value="Glyco_hydro_32"/>
</dbReference>
<dbReference type="Gene3D" id="2.115.10.20">
    <property type="entry name" value="Glycosyl hydrolase domain, family 43"/>
    <property type="match status" value="1"/>
</dbReference>
<dbReference type="SUPFAM" id="SSF75005">
    <property type="entry name" value="Arabinanase/levansucrase/invertase"/>
    <property type="match status" value="1"/>
</dbReference>
<dbReference type="eggNOG" id="COG1621">
    <property type="taxonomic scope" value="Bacteria"/>
</dbReference>
<protein>
    <recommendedName>
        <fullName evidence="2">beta-fructofuranosidase</fullName>
        <ecNumber evidence="2">3.2.1.26</ecNumber>
    </recommendedName>
</protein>
<organism evidence="6 7">
    <name type="scientific">Nakamurella multipartita (strain ATCC 700099 / DSM 44233 / CIP 104796 / JCM 9543 / NBRC 105858 / Y-104)</name>
    <name type="common">Microsphaera multipartita</name>
    <dbReference type="NCBI Taxonomy" id="479431"/>
    <lineage>
        <taxon>Bacteria</taxon>
        <taxon>Bacillati</taxon>
        <taxon>Actinomycetota</taxon>
        <taxon>Actinomycetes</taxon>
        <taxon>Nakamurellales</taxon>
        <taxon>Nakamurellaceae</taxon>
        <taxon>Nakamurella</taxon>
    </lineage>
</organism>
<comment type="similarity">
    <text evidence="1">Belongs to the glycosyl hydrolase 32 family.</text>
</comment>
<evidence type="ECO:0000256" key="3">
    <source>
        <dbReference type="ARBA" id="ARBA00022801"/>
    </source>
</evidence>
<dbReference type="EMBL" id="CP001737">
    <property type="protein sequence ID" value="ACV80146.1"/>
    <property type="molecule type" value="Genomic_DNA"/>
</dbReference>
<dbReference type="STRING" id="479431.Namu_3850"/>
<name>C8XGE4_NAKMY</name>